<comment type="similarity">
    <text evidence="1">Belongs to the TTI2 family.</text>
</comment>
<dbReference type="Gene3D" id="1.25.10.10">
    <property type="entry name" value="Leucine-rich Repeat Variant"/>
    <property type="match status" value="1"/>
</dbReference>
<organism evidence="3">
    <name type="scientific">Thrips palmi</name>
    <name type="common">Melon thrips</name>
    <dbReference type="NCBI Taxonomy" id="161013"/>
    <lineage>
        <taxon>Eukaryota</taxon>
        <taxon>Metazoa</taxon>
        <taxon>Ecdysozoa</taxon>
        <taxon>Arthropoda</taxon>
        <taxon>Hexapoda</taxon>
        <taxon>Insecta</taxon>
        <taxon>Pterygota</taxon>
        <taxon>Neoptera</taxon>
        <taxon>Paraneoptera</taxon>
        <taxon>Thysanoptera</taxon>
        <taxon>Terebrantia</taxon>
        <taxon>Thripoidea</taxon>
        <taxon>Thripidae</taxon>
        <taxon>Thrips</taxon>
    </lineage>
</organism>
<dbReference type="InterPro" id="IPR016024">
    <property type="entry name" value="ARM-type_fold"/>
</dbReference>
<dbReference type="PANTHER" id="PTHR32226">
    <property type="entry name" value="TELO2-INTERACTING PROTEIN 2"/>
    <property type="match status" value="1"/>
</dbReference>
<dbReference type="PANTHER" id="PTHR32226:SF2">
    <property type="entry name" value="TELO2-INTERACTING PROTEIN 2"/>
    <property type="match status" value="1"/>
</dbReference>
<evidence type="ECO:0000256" key="1">
    <source>
        <dbReference type="ARBA" id="ARBA00034736"/>
    </source>
</evidence>
<dbReference type="AlphaFoldDB" id="A0A6P8YEU4"/>
<dbReference type="InParanoid" id="A0A6P8YEU4"/>
<protein>
    <submittedName>
        <fullName evidence="3">TELO2-interacting protein 2-like</fullName>
    </submittedName>
</protein>
<dbReference type="InterPro" id="IPR018870">
    <property type="entry name" value="Tti2"/>
</dbReference>
<sequence>MIESVDSDIVFLNSINLTADVLPSSWVSLGKVIKASLLPEQTYGEDRPAEEADFESHRKDVVNKLKSVLNFIRKFVSIVPSQVFDRDLLVWLLILCGEHHFPDLWTTDETREVAVLCVQELCSFYDCSSVSQLVLGQSQKSSPCFKQALVILRPKLLRNSWRKNPGAIASYKWLLVQLCAPHLSEYLDIVSPTTLLILDDHDEGRRLLGLQCMLHIIDNVARTELCQRGLHQVFYKTLEPMMWQRTPSQIELVFTCITHLLSLTERGYTRSSEPGMWDMFDDTLSTLLDTMVFEDQIPLRLAYIKSLGPLLSAMGPQVIRWSKPLVAVFDEYLHKDSFDTRKYALEAMRTYICLSSPRMSQNGDNILFLLLRTCQDISEDNTTSDELHLVKNCVSMMRLSAPKDFQNVLLELQNLSCTEKMHEQIMNVFGL</sequence>
<dbReference type="KEGG" id="tpal:117641844"/>
<dbReference type="OrthoDB" id="6417021at2759"/>
<dbReference type="GO" id="GO:0005829">
    <property type="term" value="C:cytosol"/>
    <property type="evidence" value="ECO:0007669"/>
    <property type="project" value="TreeGrafter"/>
</dbReference>
<name>A0A6P8YEU4_THRPL</name>
<dbReference type="Pfam" id="PF10521">
    <property type="entry name" value="Tti2"/>
    <property type="match status" value="1"/>
</dbReference>
<dbReference type="RefSeq" id="XP_034235425.1">
    <property type="nucleotide sequence ID" value="XM_034379534.1"/>
</dbReference>
<proteinExistence type="inferred from homology"/>
<dbReference type="Proteomes" id="UP000515158">
    <property type="component" value="Unplaced"/>
</dbReference>
<evidence type="ECO:0000313" key="2">
    <source>
        <dbReference type="Proteomes" id="UP000515158"/>
    </source>
</evidence>
<keyword evidence="2" id="KW-1185">Reference proteome</keyword>
<dbReference type="GO" id="GO:0110078">
    <property type="term" value="C:TTT Hsp90 cochaperone complex"/>
    <property type="evidence" value="ECO:0007669"/>
    <property type="project" value="InterPro"/>
</dbReference>
<reference evidence="3" key="1">
    <citation type="submission" date="2025-08" db="UniProtKB">
        <authorList>
            <consortium name="RefSeq"/>
        </authorList>
    </citation>
    <scope>IDENTIFICATION</scope>
    <source>
        <tissue evidence="3">Total insect</tissue>
    </source>
</reference>
<evidence type="ECO:0000313" key="3">
    <source>
        <dbReference type="RefSeq" id="XP_034235425.1"/>
    </source>
</evidence>
<dbReference type="InterPro" id="IPR011989">
    <property type="entry name" value="ARM-like"/>
</dbReference>
<dbReference type="SUPFAM" id="SSF48371">
    <property type="entry name" value="ARM repeat"/>
    <property type="match status" value="1"/>
</dbReference>
<accession>A0A6P8YEU4</accession>
<dbReference type="GeneID" id="117641844"/>
<dbReference type="GO" id="GO:0005634">
    <property type="term" value="C:nucleus"/>
    <property type="evidence" value="ECO:0007669"/>
    <property type="project" value="TreeGrafter"/>
</dbReference>
<gene>
    <name evidence="3" type="primary">LOC117641844</name>
</gene>